<keyword evidence="1" id="KW-0812">Transmembrane</keyword>
<protein>
    <submittedName>
        <fullName evidence="2">Uncharacterized protein</fullName>
    </submittedName>
</protein>
<proteinExistence type="predicted"/>
<keyword evidence="1" id="KW-1133">Transmembrane helix</keyword>
<sequence length="126" mass="13854">MPPSSASPDATLMQHGDSGTFTVHLTLPISSNSTIPTTTSTGDVEHKRSTMIVDYGILYIVGIPGLLPLGVLIALRTPTFTTQWFAGTRSSSLYQAAWRVSRWGLMRLTRAWACIWMVRASLWNSL</sequence>
<name>A0A167XMS2_9AGAM</name>
<dbReference type="AlphaFoldDB" id="A0A167XMS2"/>
<evidence type="ECO:0000313" key="2">
    <source>
        <dbReference type="EMBL" id="KZP07379.1"/>
    </source>
</evidence>
<dbReference type="OrthoDB" id="19261at2759"/>
<accession>A0A167XMS2</accession>
<dbReference type="Proteomes" id="UP000076532">
    <property type="component" value="Unassembled WGS sequence"/>
</dbReference>
<reference evidence="2 3" key="1">
    <citation type="journal article" date="2016" name="Mol. Biol. Evol.">
        <title>Comparative Genomics of Early-Diverging Mushroom-Forming Fungi Provides Insights into the Origins of Lignocellulose Decay Capabilities.</title>
        <authorList>
            <person name="Nagy L.G."/>
            <person name="Riley R."/>
            <person name="Tritt A."/>
            <person name="Adam C."/>
            <person name="Daum C."/>
            <person name="Floudas D."/>
            <person name="Sun H."/>
            <person name="Yadav J.S."/>
            <person name="Pangilinan J."/>
            <person name="Larsson K.H."/>
            <person name="Matsuura K."/>
            <person name="Barry K."/>
            <person name="Labutti K."/>
            <person name="Kuo R."/>
            <person name="Ohm R.A."/>
            <person name="Bhattacharya S.S."/>
            <person name="Shirouzu T."/>
            <person name="Yoshinaga Y."/>
            <person name="Martin F.M."/>
            <person name="Grigoriev I.V."/>
            <person name="Hibbett D.S."/>
        </authorList>
    </citation>
    <scope>NUCLEOTIDE SEQUENCE [LARGE SCALE GENOMIC DNA]</scope>
    <source>
        <strain evidence="2 3">CBS 109695</strain>
    </source>
</reference>
<keyword evidence="1" id="KW-0472">Membrane</keyword>
<feature type="transmembrane region" description="Helical" evidence="1">
    <location>
        <begin position="56"/>
        <end position="75"/>
    </location>
</feature>
<keyword evidence="3" id="KW-1185">Reference proteome</keyword>
<evidence type="ECO:0000313" key="3">
    <source>
        <dbReference type="Proteomes" id="UP000076532"/>
    </source>
</evidence>
<evidence type="ECO:0000256" key="1">
    <source>
        <dbReference type="SAM" id="Phobius"/>
    </source>
</evidence>
<organism evidence="2 3">
    <name type="scientific">Athelia psychrophila</name>
    <dbReference type="NCBI Taxonomy" id="1759441"/>
    <lineage>
        <taxon>Eukaryota</taxon>
        <taxon>Fungi</taxon>
        <taxon>Dikarya</taxon>
        <taxon>Basidiomycota</taxon>
        <taxon>Agaricomycotina</taxon>
        <taxon>Agaricomycetes</taxon>
        <taxon>Agaricomycetidae</taxon>
        <taxon>Atheliales</taxon>
        <taxon>Atheliaceae</taxon>
        <taxon>Athelia</taxon>
    </lineage>
</organism>
<dbReference type="EMBL" id="KV417753">
    <property type="protein sequence ID" value="KZP07379.1"/>
    <property type="molecule type" value="Genomic_DNA"/>
</dbReference>
<gene>
    <name evidence="2" type="ORF">FIBSPDRAFT_288274</name>
</gene>